<dbReference type="AlphaFoldDB" id="A0A1G8KWZ4"/>
<organism evidence="1 2">
    <name type="scientific">Phytopseudomonas flavescens</name>
    <dbReference type="NCBI Taxonomy" id="29435"/>
    <lineage>
        <taxon>Bacteria</taxon>
        <taxon>Pseudomonadati</taxon>
        <taxon>Pseudomonadota</taxon>
        <taxon>Gammaproteobacteria</taxon>
        <taxon>Pseudomonadales</taxon>
        <taxon>Pseudomonadaceae</taxon>
        <taxon>Phytopseudomonas</taxon>
    </lineage>
</organism>
<gene>
    <name evidence="1" type="ORF">SAMN05216588_117136</name>
</gene>
<dbReference type="Proteomes" id="UP000198606">
    <property type="component" value="Unassembled WGS sequence"/>
</dbReference>
<sequence length="91" mass="9928">MKLITTLAVVGTLLVGCAQHEREIRHGYGNDALPSAEVKAFQAADARLHYQDARIEWDQKNCALYQGIAPDGALRTVPLADQNGKPICSRP</sequence>
<evidence type="ECO:0000313" key="2">
    <source>
        <dbReference type="Proteomes" id="UP000198606"/>
    </source>
</evidence>
<reference evidence="1 2" key="1">
    <citation type="submission" date="2016-10" db="EMBL/GenBank/DDBJ databases">
        <authorList>
            <person name="de Groot N.N."/>
        </authorList>
    </citation>
    <scope>NUCLEOTIDE SEQUENCE [LARGE SCALE GENOMIC DNA]</scope>
    <source>
        <strain evidence="1 2">LMG 18387</strain>
    </source>
</reference>
<evidence type="ECO:0008006" key="3">
    <source>
        <dbReference type="Google" id="ProtNLM"/>
    </source>
</evidence>
<dbReference type="EMBL" id="FNDG01000017">
    <property type="protein sequence ID" value="SDI47944.1"/>
    <property type="molecule type" value="Genomic_DNA"/>
</dbReference>
<accession>A0A1G8KWZ4</accession>
<evidence type="ECO:0000313" key="1">
    <source>
        <dbReference type="EMBL" id="SDI47944.1"/>
    </source>
</evidence>
<dbReference type="RefSeq" id="WP_084307662.1">
    <property type="nucleotide sequence ID" value="NZ_FNDG01000017.1"/>
</dbReference>
<protein>
    <recommendedName>
        <fullName evidence="3">Lipoprotein</fullName>
    </recommendedName>
</protein>
<proteinExistence type="predicted"/>
<name>A0A1G8KWZ4_9GAMM</name>
<dbReference type="PROSITE" id="PS51257">
    <property type="entry name" value="PROKAR_LIPOPROTEIN"/>
    <property type="match status" value="1"/>
</dbReference>